<dbReference type="AlphaFoldDB" id="A0A328PAD1"/>
<name>A0A328PAD1_9GAMM</name>
<keyword evidence="2" id="KW-1185">Reference proteome</keyword>
<protein>
    <submittedName>
        <fullName evidence="1">Uncharacterized protein</fullName>
    </submittedName>
</protein>
<dbReference type="EMBL" id="NFZS01000001">
    <property type="protein sequence ID" value="RAO78193.1"/>
    <property type="molecule type" value="Genomic_DNA"/>
</dbReference>
<evidence type="ECO:0000313" key="2">
    <source>
        <dbReference type="Proteomes" id="UP000248926"/>
    </source>
</evidence>
<comment type="caution">
    <text evidence="1">The sequence shown here is derived from an EMBL/GenBank/DDBJ whole genome shotgun (WGS) entry which is preliminary data.</text>
</comment>
<dbReference type="Proteomes" id="UP000248926">
    <property type="component" value="Unassembled WGS sequence"/>
</dbReference>
<reference evidence="1 2" key="1">
    <citation type="journal article" date="2018" name="Genet. Mol. Biol.">
        <title>The genome sequence of Dyella jiangningensis FCAV SCS01 from a lignocellulose-decomposing microbial consortium metagenome reveals potential for biotechnological applications.</title>
        <authorList>
            <person name="Desiderato J.G."/>
            <person name="Alvarenga D.O."/>
            <person name="Constancio M.T.L."/>
            <person name="Alves L.M.C."/>
            <person name="Varani A.M."/>
        </authorList>
    </citation>
    <scope>NUCLEOTIDE SEQUENCE [LARGE SCALE GENOMIC DNA]</scope>
    <source>
        <strain evidence="1 2">FCAV SCS01</strain>
    </source>
</reference>
<gene>
    <name evidence="1" type="ORF">CA260_10330</name>
</gene>
<dbReference type="RefSeq" id="WP_111982801.1">
    <property type="nucleotide sequence ID" value="NZ_NFZS01000001.1"/>
</dbReference>
<proteinExistence type="predicted"/>
<organism evidence="1 2">
    <name type="scientific">Dyella jiangningensis</name>
    <dbReference type="NCBI Taxonomy" id="1379159"/>
    <lineage>
        <taxon>Bacteria</taxon>
        <taxon>Pseudomonadati</taxon>
        <taxon>Pseudomonadota</taxon>
        <taxon>Gammaproteobacteria</taxon>
        <taxon>Lysobacterales</taxon>
        <taxon>Rhodanobacteraceae</taxon>
        <taxon>Dyella</taxon>
    </lineage>
</organism>
<accession>A0A328PAD1</accession>
<evidence type="ECO:0000313" key="1">
    <source>
        <dbReference type="EMBL" id="RAO78193.1"/>
    </source>
</evidence>
<sequence length="81" mass="9171">MSGPVRSISESATAFDRRLCMHVGRMSQGECVTRDASVIYAEGVVSGLSLGVAALQRKERLIDYLRRWEHQLRLRVERDHG</sequence>